<evidence type="ECO:0000256" key="5">
    <source>
        <dbReference type="ARBA" id="ARBA00023163"/>
    </source>
</evidence>
<name>A0A4R0RUH8_9APHY</name>
<evidence type="ECO:0000256" key="1">
    <source>
        <dbReference type="ARBA" id="ARBA00004123"/>
    </source>
</evidence>
<evidence type="ECO:0000256" key="6">
    <source>
        <dbReference type="ARBA" id="ARBA00023242"/>
    </source>
</evidence>
<evidence type="ECO:0000256" key="3">
    <source>
        <dbReference type="ARBA" id="ARBA00023015"/>
    </source>
</evidence>
<dbReference type="EMBL" id="RWJN01000008">
    <property type="protein sequence ID" value="TCD71203.1"/>
    <property type="molecule type" value="Genomic_DNA"/>
</dbReference>
<feature type="domain" description="Transcriptional coactivator p15 (PC4) C-terminal" evidence="8">
    <location>
        <begin position="95"/>
        <end position="145"/>
    </location>
</feature>
<comment type="subcellular location">
    <subcellularLocation>
        <location evidence="1">Nucleus</location>
    </subcellularLocation>
</comment>
<keyword evidence="5" id="KW-0804">Transcription</keyword>
<dbReference type="OrthoDB" id="2505440at2759"/>
<dbReference type="SUPFAM" id="SSF54447">
    <property type="entry name" value="ssDNA-binding transcriptional regulator domain"/>
    <property type="match status" value="1"/>
</dbReference>
<dbReference type="Gene3D" id="2.30.31.10">
    <property type="entry name" value="Transcriptional Coactivator Pc4, Chain A"/>
    <property type="match status" value="1"/>
</dbReference>
<dbReference type="InterPro" id="IPR045125">
    <property type="entry name" value="Sub1/Tcp4-like"/>
</dbReference>
<feature type="compositionally biased region" description="Basic and acidic residues" evidence="7">
    <location>
        <begin position="88"/>
        <end position="97"/>
    </location>
</feature>
<dbReference type="GO" id="GO:0005634">
    <property type="term" value="C:nucleus"/>
    <property type="evidence" value="ECO:0007669"/>
    <property type="project" value="UniProtKB-SubCell"/>
</dbReference>
<sequence>MGKRKPADSEEEDSYEDEDDVSKNSEEEEEEDQLDEEQEESSEEEAPIKKPKSKEKHAKKPEPRTIKKPRLSKGSEDSGSSSVLQKGADGRKFLDLGKKRRAQLSDFKGTMYLDIREYYETNGELRPGKKGISITQEQWNLLKDNASTIDSLFNKAAKKR</sequence>
<protein>
    <recommendedName>
        <fullName evidence="8">Transcriptional coactivator p15 (PC4) C-terminal domain-containing protein</fullName>
    </recommendedName>
</protein>
<keyword evidence="6" id="KW-0539">Nucleus</keyword>
<accession>A0A4R0RUH8</accession>
<reference evidence="9 10" key="1">
    <citation type="submission" date="2018-11" db="EMBL/GenBank/DDBJ databases">
        <title>Genome assembly of Steccherinum ochraceum LE-BIN_3174, the white-rot fungus of the Steccherinaceae family (The Residual Polyporoid clade, Polyporales, Basidiomycota).</title>
        <authorList>
            <person name="Fedorova T.V."/>
            <person name="Glazunova O.A."/>
            <person name="Landesman E.O."/>
            <person name="Moiseenko K.V."/>
            <person name="Psurtseva N.V."/>
            <person name="Savinova O.S."/>
            <person name="Shakhova N.V."/>
            <person name="Tyazhelova T.V."/>
            <person name="Vasina D.V."/>
        </authorList>
    </citation>
    <scope>NUCLEOTIDE SEQUENCE [LARGE SCALE GENOMIC DNA]</scope>
    <source>
        <strain evidence="9 10">LE-BIN_3174</strain>
    </source>
</reference>
<dbReference type="Proteomes" id="UP000292702">
    <property type="component" value="Unassembled WGS sequence"/>
</dbReference>
<dbReference type="InterPro" id="IPR009044">
    <property type="entry name" value="ssDNA-bd_transcriptional_reg"/>
</dbReference>
<evidence type="ECO:0000313" key="10">
    <source>
        <dbReference type="Proteomes" id="UP000292702"/>
    </source>
</evidence>
<evidence type="ECO:0000256" key="2">
    <source>
        <dbReference type="ARBA" id="ARBA00009001"/>
    </source>
</evidence>
<dbReference type="GO" id="GO:0003713">
    <property type="term" value="F:transcription coactivator activity"/>
    <property type="evidence" value="ECO:0007669"/>
    <property type="project" value="InterPro"/>
</dbReference>
<dbReference type="AlphaFoldDB" id="A0A4R0RUH8"/>
<dbReference type="GO" id="GO:0060261">
    <property type="term" value="P:positive regulation of transcription initiation by RNA polymerase II"/>
    <property type="evidence" value="ECO:0007669"/>
    <property type="project" value="InterPro"/>
</dbReference>
<dbReference type="PANTHER" id="PTHR13215">
    <property type="entry name" value="RNA POLYMERASE II TRANSCRIPTIONAL COACTIVATOR"/>
    <property type="match status" value="1"/>
</dbReference>
<gene>
    <name evidence="9" type="ORF">EIP91_011681</name>
</gene>
<dbReference type="InterPro" id="IPR003173">
    <property type="entry name" value="PC4_C"/>
</dbReference>
<evidence type="ECO:0000259" key="8">
    <source>
        <dbReference type="Pfam" id="PF02229"/>
    </source>
</evidence>
<keyword evidence="10" id="KW-1185">Reference proteome</keyword>
<keyword evidence="3" id="KW-0805">Transcription regulation</keyword>
<evidence type="ECO:0000256" key="7">
    <source>
        <dbReference type="SAM" id="MobiDB-lite"/>
    </source>
</evidence>
<dbReference type="STRING" id="92696.A0A4R0RUH8"/>
<organism evidence="9 10">
    <name type="scientific">Steccherinum ochraceum</name>
    <dbReference type="NCBI Taxonomy" id="92696"/>
    <lineage>
        <taxon>Eukaryota</taxon>
        <taxon>Fungi</taxon>
        <taxon>Dikarya</taxon>
        <taxon>Basidiomycota</taxon>
        <taxon>Agaricomycotina</taxon>
        <taxon>Agaricomycetes</taxon>
        <taxon>Polyporales</taxon>
        <taxon>Steccherinaceae</taxon>
        <taxon>Steccherinum</taxon>
    </lineage>
</organism>
<dbReference type="Pfam" id="PF02229">
    <property type="entry name" value="PC4"/>
    <property type="match status" value="1"/>
</dbReference>
<keyword evidence="4" id="KW-0238">DNA-binding</keyword>
<feature type="compositionally biased region" description="Basic residues" evidence="7">
    <location>
        <begin position="49"/>
        <end position="59"/>
    </location>
</feature>
<comment type="similarity">
    <text evidence="2">Belongs to the transcriptional coactivator PC4 family.</text>
</comment>
<evidence type="ECO:0000256" key="4">
    <source>
        <dbReference type="ARBA" id="ARBA00023125"/>
    </source>
</evidence>
<feature type="region of interest" description="Disordered" evidence="7">
    <location>
        <begin position="1"/>
        <end position="99"/>
    </location>
</feature>
<dbReference type="GO" id="GO:0003677">
    <property type="term" value="F:DNA binding"/>
    <property type="evidence" value="ECO:0007669"/>
    <property type="project" value="UniProtKB-KW"/>
</dbReference>
<comment type="caution">
    <text evidence="9">The sequence shown here is derived from an EMBL/GenBank/DDBJ whole genome shotgun (WGS) entry which is preliminary data.</text>
</comment>
<proteinExistence type="inferred from homology"/>
<evidence type="ECO:0000313" key="9">
    <source>
        <dbReference type="EMBL" id="TCD71203.1"/>
    </source>
</evidence>
<feature type="compositionally biased region" description="Acidic residues" evidence="7">
    <location>
        <begin position="9"/>
        <end position="45"/>
    </location>
</feature>